<sequence>MYSSSLIDDVWDRVHPFMDWITHRVLCRAWCHAYWYTGGYALNRAENAPVPNAFVQKRLANLVPGGFGNTRSGNLQRIFKWRTNECRGRGPILHVGRFAICHFNHSMGINFVHFAVLGLQEGQNLGHLMHTDDWKAVKPFFNRLLKDGDVMLEKSERSYRLTHTPSDSADYHLLITLWNKWFMYDGSPCAYSMNSGLHDIGILTAQGKFNIIDGEAFVTYDCKRGDLSRTATWRIRRARRGLSGLSKDPRHWPEIVVIQCRRQGDICFDTPDALEAERFDSYRPDAVANTMYVTDSQGPWNLDLI</sequence>
<gene>
    <name evidence="1" type="ORF">BDK51DRAFT_51356</name>
</gene>
<proteinExistence type="predicted"/>
<organism evidence="1 2">
    <name type="scientific">Blyttiomyces helicus</name>
    <dbReference type="NCBI Taxonomy" id="388810"/>
    <lineage>
        <taxon>Eukaryota</taxon>
        <taxon>Fungi</taxon>
        <taxon>Fungi incertae sedis</taxon>
        <taxon>Chytridiomycota</taxon>
        <taxon>Chytridiomycota incertae sedis</taxon>
        <taxon>Chytridiomycetes</taxon>
        <taxon>Chytridiomycetes incertae sedis</taxon>
        <taxon>Blyttiomyces</taxon>
    </lineage>
</organism>
<reference evidence="2" key="1">
    <citation type="journal article" date="2018" name="Nat. Microbiol.">
        <title>Leveraging single-cell genomics to expand the fungal tree of life.</title>
        <authorList>
            <person name="Ahrendt S.R."/>
            <person name="Quandt C.A."/>
            <person name="Ciobanu D."/>
            <person name="Clum A."/>
            <person name="Salamov A."/>
            <person name="Andreopoulos B."/>
            <person name="Cheng J.F."/>
            <person name="Woyke T."/>
            <person name="Pelin A."/>
            <person name="Henrissat B."/>
            <person name="Reynolds N.K."/>
            <person name="Benny G.L."/>
            <person name="Smith M.E."/>
            <person name="James T.Y."/>
            <person name="Grigoriev I.V."/>
        </authorList>
    </citation>
    <scope>NUCLEOTIDE SEQUENCE [LARGE SCALE GENOMIC DNA]</scope>
</reference>
<dbReference type="Proteomes" id="UP000269721">
    <property type="component" value="Unassembled WGS sequence"/>
</dbReference>
<name>A0A4P9VUU5_9FUNG</name>
<evidence type="ECO:0000313" key="2">
    <source>
        <dbReference type="Proteomes" id="UP000269721"/>
    </source>
</evidence>
<evidence type="ECO:0000313" key="1">
    <source>
        <dbReference type="EMBL" id="RKO82882.1"/>
    </source>
</evidence>
<accession>A0A4P9VUU5</accession>
<dbReference type="EMBL" id="ML001960">
    <property type="protein sequence ID" value="RKO82882.1"/>
    <property type="molecule type" value="Genomic_DNA"/>
</dbReference>
<keyword evidence="2" id="KW-1185">Reference proteome</keyword>
<dbReference type="AlphaFoldDB" id="A0A4P9VUU5"/>
<protein>
    <submittedName>
        <fullName evidence="1">Uncharacterized protein</fullName>
    </submittedName>
</protein>